<organism evidence="2 3">
    <name type="scientific">Thiocapsa roseopersicina</name>
    <dbReference type="NCBI Taxonomy" id="1058"/>
    <lineage>
        <taxon>Bacteria</taxon>
        <taxon>Pseudomonadati</taxon>
        <taxon>Pseudomonadota</taxon>
        <taxon>Gammaproteobacteria</taxon>
        <taxon>Chromatiales</taxon>
        <taxon>Chromatiaceae</taxon>
        <taxon>Thiocapsa</taxon>
    </lineage>
</organism>
<dbReference type="AlphaFoldDB" id="A0A1H2Y839"/>
<gene>
    <name evidence="2" type="ORF">SAMN05421783_11281</name>
</gene>
<dbReference type="OrthoDB" id="5769543at2"/>
<keyword evidence="1" id="KW-0472">Membrane</keyword>
<evidence type="ECO:0000313" key="2">
    <source>
        <dbReference type="EMBL" id="SDX01210.1"/>
    </source>
</evidence>
<protein>
    <submittedName>
        <fullName evidence="2">Uncharacterized protein</fullName>
    </submittedName>
</protein>
<reference evidence="3" key="1">
    <citation type="submission" date="2016-10" db="EMBL/GenBank/DDBJ databases">
        <authorList>
            <person name="Varghese N."/>
            <person name="Submissions S."/>
        </authorList>
    </citation>
    <scope>NUCLEOTIDE SEQUENCE [LARGE SCALE GENOMIC DNA]</scope>
    <source>
        <strain evidence="3">DSM 217</strain>
    </source>
</reference>
<evidence type="ECO:0000313" key="3">
    <source>
        <dbReference type="Proteomes" id="UP000198816"/>
    </source>
</evidence>
<keyword evidence="1" id="KW-0812">Transmembrane</keyword>
<feature type="transmembrane region" description="Helical" evidence="1">
    <location>
        <begin position="56"/>
        <end position="77"/>
    </location>
</feature>
<name>A0A1H2Y839_THIRO</name>
<dbReference type="Proteomes" id="UP000198816">
    <property type="component" value="Unassembled WGS sequence"/>
</dbReference>
<proteinExistence type="predicted"/>
<sequence>MRIVLILIVAAWGTIALLTFATTSNKTLDAKLTAAYLLAWPVLAVALFLNEPVPLWLAVPTMFGFLPWFLAGPHLYAIVRDPSRSRPDEIIGIPRAYWKWGGIGSILLGLAFDGFV</sequence>
<dbReference type="EMBL" id="FNNZ01000012">
    <property type="protein sequence ID" value="SDX01210.1"/>
    <property type="molecule type" value="Genomic_DNA"/>
</dbReference>
<keyword evidence="1" id="KW-1133">Transmembrane helix</keyword>
<accession>A0A1H2Y839</accession>
<keyword evidence="3" id="KW-1185">Reference proteome</keyword>
<feature type="transmembrane region" description="Helical" evidence="1">
    <location>
        <begin position="33"/>
        <end position="49"/>
    </location>
</feature>
<dbReference type="RefSeq" id="WP_093033012.1">
    <property type="nucleotide sequence ID" value="NZ_FNNZ01000012.1"/>
</dbReference>
<evidence type="ECO:0000256" key="1">
    <source>
        <dbReference type="SAM" id="Phobius"/>
    </source>
</evidence>